<keyword evidence="3" id="KW-1185">Reference proteome</keyword>
<reference evidence="2" key="2">
    <citation type="submission" date="2021-08" db="EMBL/GenBank/DDBJ databases">
        <authorList>
            <person name="Eriksson T."/>
        </authorList>
    </citation>
    <scope>NUCLEOTIDE SEQUENCE</scope>
    <source>
        <strain evidence="2">Stoneville</strain>
        <tissue evidence="2">Whole head</tissue>
    </source>
</reference>
<dbReference type="AlphaFoldDB" id="A0A8J6LE59"/>
<dbReference type="Gene3D" id="1.20.1280.50">
    <property type="match status" value="1"/>
</dbReference>
<dbReference type="SMART" id="SM00256">
    <property type="entry name" value="FBOX"/>
    <property type="match status" value="1"/>
</dbReference>
<dbReference type="InterPro" id="IPR036047">
    <property type="entry name" value="F-box-like_dom_sf"/>
</dbReference>
<name>A0A8J6LE59_TENMO</name>
<reference evidence="2" key="1">
    <citation type="journal article" date="2020" name="J Insects Food Feed">
        <title>The yellow mealworm (Tenebrio molitor) genome: a resource for the emerging insects as food and feed industry.</title>
        <authorList>
            <person name="Eriksson T."/>
            <person name="Andere A."/>
            <person name="Kelstrup H."/>
            <person name="Emery V."/>
            <person name="Picard C."/>
        </authorList>
    </citation>
    <scope>NUCLEOTIDE SEQUENCE</scope>
    <source>
        <strain evidence="2">Stoneville</strain>
        <tissue evidence="2">Whole head</tissue>
    </source>
</reference>
<organism evidence="2 3">
    <name type="scientific">Tenebrio molitor</name>
    <name type="common">Yellow mealworm beetle</name>
    <dbReference type="NCBI Taxonomy" id="7067"/>
    <lineage>
        <taxon>Eukaryota</taxon>
        <taxon>Metazoa</taxon>
        <taxon>Ecdysozoa</taxon>
        <taxon>Arthropoda</taxon>
        <taxon>Hexapoda</taxon>
        <taxon>Insecta</taxon>
        <taxon>Pterygota</taxon>
        <taxon>Neoptera</taxon>
        <taxon>Endopterygota</taxon>
        <taxon>Coleoptera</taxon>
        <taxon>Polyphaga</taxon>
        <taxon>Cucujiformia</taxon>
        <taxon>Tenebrionidae</taxon>
        <taxon>Tenebrio</taxon>
    </lineage>
</organism>
<evidence type="ECO:0000313" key="2">
    <source>
        <dbReference type="EMBL" id="KAH0816293.1"/>
    </source>
</evidence>
<accession>A0A8J6LE59</accession>
<comment type="caution">
    <text evidence="2">The sequence shown here is derived from an EMBL/GenBank/DDBJ whole genome shotgun (WGS) entry which is preliminary data.</text>
</comment>
<feature type="domain" description="F-box" evidence="1">
    <location>
        <begin position="1"/>
        <end position="47"/>
    </location>
</feature>
<dbReference type="EMBL" id="JABDTM020021772">
    <property type="protein sequence ID" value="KAH0816293.1"/>
    <property type="molecule type" value="Genomic_DNA"/>
</dbReference>
<dbReference type="Proteomes" id="UP000719412">
    <property type="component" value="Unassembled WGS sequence"/>
</dbReference>
<evidence type="ECO:0000313" key="3">
    <source>
        <dbReference type="Proteomes" id="UP000719412"/>
    </source>
</evidence>
<dbReference type="SUPFAM" id="SSF81383">
    <property type="entry name" value="F-box domain"/>
    <property type="match status" value="1"/>
</dbReference>
<protein>
    <recommendedName>
        <fullName evidence="1">F-box domain-containing protein</fullName>
    </recommendedName>
</protein>
<dbReference type="InterPro" id="IPR032675">
    <property type="entry name" value="LRR_dom_sf"/>
</dbReference>
<evidence type="ECO:0000259" key="1">
    <source>
        <dbReference type="PROSITE" id="PS50181"/>
    </source>
</evidence>
<gene>
    <name evidence="2" type="ORF">GEV33_006498</name>
</gene>
<dbReference type="Gene3D" id="3.80.10.10">
    <property type="entry name" value="Ribonuclease Inhibitor"/>
    <property type="match status" value="1"/>
</dbReference>
<dbReference type="PROSITE" id="PS50181">
    <property type="entry name" value="FBOX"/>
    <property type="match status" value="1"/>
</dbReference>
<sequence length="254" mass="30313">MGDWENLPLELLVHLYSYLSRRDRLSCSLVCEHWRHGLDHVILWKTMIVHIDTDLMEPSTILLLRDYCKYIKNLEFGWAVPHRNNKWGPVKYKELTKKAVRFFLILYDSFIQISCLRIFNWFDFVSFQKVTYHLARFLKNQLSLKNVIFDNINMHSANYMKLLTSCLGSRATITSLDIRSCYYCQSSFDSIYFRSCIEQLTYLKTFKLDYFILSCKLIDSILTSKNRCLENLDIILKETSWHDHVIDDEQSPWS</sequence>
<dbReference type="SUPFAM" id="SSF52047">
    <property type="entry name" value="RNI-like"/>
    <property type="match status" value="1"/>
</dbReference>
<proteinExistence type="predicted"/>
<dbReference type="Pfam" id="PF12937">
    <property type="entry name" value="F-box-like"/>
    <property type="match status" value="1"/>
</dbReference>
<dbReference type="InterPro" id="IPR001810">
    <property type="entry name" value="F-box_dom"/>
</dbReference>